<reference evidence="3 4" key="1">
    <citation type="submission" date="2021-01" db="EMBL/GenBank/DDBJ databases">
        <title>Whole genome shotgun sequence of Catellatospora chokoriensis NBRC 107358.</title>
        <authorList>
            <person name="Komaki H."/>
            <person name="Tamura T."/>
        </authorList>
    </citation>
    <scope>NUCLEOTIDE SEQUENCE [LARGE SCALE GENOMIC DNA]</scope>
    <source>
        <strain evidence="3 4">NBRC 107358</strain>
    </source>
</reference>
<feature type="region of interest" description="Disordered" evidence="1">
    <location>
        <begin position="240"/>
        <end position="265"/>
    </location>
</feature>
<dbReference type="SUPFAM" id="SSF56112">
    <property type="entry name" value="Protein kinase-like (PK-like)"/>
    <property type="match status" value="1"/>
</dbReference>
<evidence type="ECO:0000313" key="3">
    <source>
        <dbReference type="EMBL" id="GIF89389.1"/>
    </source>
</evidence>
<evidence type="ECO:0000259" key="2">
    <source>
        <dbReference type="Pfam" id="PF01636"/>
    </source>
</evidence>
<gene>
    <name evidence="3" type="ORF">Cch02nite_28330</name>
</gene>
<dbReference type="EMBL" id="BONG01000015">
    <property type="protein sequence ID" value="GIF89389.1"/>
    <property type="molecule type" value="Genomic_DNA"/>
</dbReference>
<dbReference type="InterPro" id="IPR011009">
    <property type="entry name" value="Kinase-like_dom_sf"/>
</dbReference>
<proteinExistence type="predicted"/>
<protein>
    <recommendedName>
        <fullName evidence="2">Aminoglycoside phosphotransferase domain-containing protein</fullName>
    </recommendedName>
</protein>
<dbReference type="Pfam" id="PF01636">
    <property type="entry name" value="APH"/>
    <property type="match status" value="1"/>
</dbReference>
<name>A0A8J3K4K9_9ACTN</name>
<dbReference type="AlphaFoldDB" id="A0A8J3K4K9"/>
<evidence type="ECO:0000313" key="4">
    <source>
        <dbReference type="Proteomes" id="UP000619293"/>
    </source>
</evidence>
<dbReference type="Proteomes" id="UP000619293">
    <property type="component" value="Unassembled WGS sequence"/>
</dbReference>
<dbReference type="InterPro" id="IPR002575">
    <property type="entry name" value="Aminoglycoside_PTrfase"/>
</dbReference>
<dbReference type="Gene3D" id="3.90.1200.10">
    <property type="match status" value="1"/>
</dbReference>
<accession>A0A8J3K4K9</accession>
<evidence type="ECO:0000256" key="1">
    <source>
        <dbReference type="SAM" id="MobiDB-lite"/>
    </source>
</evidence>
<comment type="caution">
    <text evidence="3">The sequence shown here is derived from an EMBL/GenBank/DDBJ whole genome shotgun (WGS) entry which is preliminary data.</text>
</comment>
<organism evidence="3 4">
    <name type="scientific">Catellatospora chokoriensis</name>
    <dbReference type="NCBI Taxonomy" id="310353"/>
    <lineage>
        <taxon>Bacteria</taxon>
        <taxon>Bacillati</taxon>
        <taxon>Actinomycetota</taxon>
        <taxon>Actinomycetes</taxon>
        <taxon>Micromonosporales</taxon>
        <taxon>Micromonosporaceae</taxon>
        <taxon>Catellatospora</taxon>
    </lineage>
</organism>
<feature type="domain" description="Aminoglycoside phosphotransferase" evidence="2">
    <location>
        <begin position="132"/>
        <end position="351"/>
    </location>
</feature>
<keyword evidence="4" id="KW-1185">Reference proteome</keyword>
<sequence>MTLVLVDPTGTVLGALPPYEVDLPWWQEVADVVAGARAHHGVDVTVLRLLFADQPAPPGGKVTYLAEVAGDPGPVRPAAAALVPHPRRAPYAEIGGPAASLAWAETALADRGRTVTAASQQRTWNLSAIWRLETDTDPVWLKQVPAFFAHEAAVLGWLGEHCPGTAPVPLAADGGRVLLDDLPGTDRYGAPAAERLLMLSSLHTVQLVAAGRVDELLALGVPDQRPPRLAERLRAVVARNAAPRSAADTTEPARATSADLPEAPAARPDGRLAVLLDGLDDRLAELAACGLPDTLVHGDFHPGNVRGTADRHAVIDWGDCVIGHPAIDLLRMCEQLADPEPLRLAWARSWRAAVPGGDPERAVALIEPLVALRNAAAYAGFLDAIEPSEWPYHADDVPYWLAQAAA</sequence>